<dbReference type="AlphaFoldDB" id="A0AAD3RNS1"/>
<name>A0AAD3RNS1_CRYJA</name>
<accession>A0AAD3RNS1</accession>
<evidence type="ECO:0000313" key="3">
    <source>
        <dbReference type="Proteomes" id="UP001234787"/>
    </source>
</evidence>
<evidence type="ECO:0000313" key="1">
    <source>
        <dbReference type="EMBL" id="GLJ56441.1"/>
    </source>
</evidence>
<protein>
    <submittedName>
        <fullName evidence="1">Uncharacterized protein</fullName>
    </submittedName>
</protein>
<dbReference type="Proteomes" id="UP001234787">
    <property type="component" value="Unassembled WGS sequence"/>
</dbReference>
<comment type="caution">
    <text evidence="1">The sequence shown here is derived from an EMBL/GenBank/DDBJ whole genome shotgun (WGS) entry which is preliminary data.</text>
</comment>
<gene>
    <name evidence="1" type="ORF">SUGI_1224320</name>
    <name evidence="2" type="ORF">SUGI_1494180</name>
</gene>
<organism evidence="1 3">
    <name type="scientific">Cryptomeria japonica</name>
    <name type="common">Japanese cedar</name>
    <name type="synonym">Cupressus japonica</name>
    <dbReference type="NCBI Taxonomy" id="3369"/>
    <lineage>
        <taxon>Eukaryota</taxon>
        <taxon>Viridiplantae</taxon>
        <taxon>Streptophyta</taxon>
        <taxon>Embryophyta</taxon>
        <taxon>Tracheophyta</taxon>
        <taxon>Spermatophyta</taxon>
        <taxon>Pinopsida</taxon>
        <taxon>Pinidae</taxon>
        <taxon>Conifers II</taxon>
        <taxon>Cupressales</taxon>
        <taxon>Cupressaceae</taxon>
        <taxon>Cryptomeria</taxon>
    </lineage>
</organism>
<dbReference type="EMBL" id="BSEH01000708">
    <property type="protein sequence ID" value="GLJ59144.1"/>
    <property type="molecule type" value="Genomic_DNA"/>
</dbReference>
<evidence type="ECO:0000313" key="2">
    <source>
        <dbReference type="EMBL" id="GLJ59144.1"/>
    </source>
</evidence>
<reference evidence="1" key="1">
    <citation type="submission" date="2022-12" db="EMBL/GenBank/DDBJ databases">
        <title>Chromosome-Level Genome Assembly of Japanese Cedar (Cryptomeriajaponica D. Don).</title>
        <authorList>
            <person name="Fujino T."/>
            <person name="Yamaguchi K."/>
            <person name="Yokoyama T."/>
            <person name="Hamanaka T."/>
            <person name="Harazono Y."/>
            <person name="Kamada H."/>
            <person name="Kobayashi W."/>
            <person name="Ujino-Ihara T."/>
            <person name="Uchiyama K."/>
            <person name="Matsumoto A."/>
            <person name="Izuno A."/>
            <person name="Tsumura Y."/>
            <person name="Toyoda A."/>
            <person name="Shigenobu S."/>
            <person name="Moriguchi Y."/>
            <person name="Ueno S."/>
            <person name="Kasahara M."/>
        </authorList>
    </citation>
    <scope>NUCLEOTIDE SEQUENCE</scope>
</reference>
<dbReference type="EMBL" id="BSEH01000022">
    <property type="protein sequence ID" value="GLJ56441.1"/>
    <property type="molecule type" value="Genomic_DNA"/>
</dbReference>
<sequence length="207" mass="22543">MMGQQSQLVVLLLARGQLKNKEKLLLALSLLRSCPIWVPGPGSVCSKYLSARSVRVMGKSIGLRLSPGMEKDNPSLANVSSVSYSGFKTPTPCNPCEPRENPNDQMDTSIKNSRLTADTMDDGDVAISHHRSLLHAGISKCAEWNSPDMGLEARSIDVHHDIDCYLSILYRLRNRRSCTCISRGTECACEGSAVVSSDHNGITGYFG</sequence>
<keyword evidence="3" id="KW-1185">Reference proteome</keyword>
<proteinExistence type="predicted"/>